<feature type="non-terminal residue" evidence="1">
    <location>
        <position position="1"/>
    </location>
</feature>
<organism evidence="1 2">
    <name type="scientific">Acrocephalus arundinaceus</name>
    <name type="common">Great reed-warbler</name>
    <dbReference type="NCBI Taxonomy" id="39621"/>
    <lineage>
        <taxon>Eukaryota</taxon>
        <taxon>Metazoa</taxon>
        <taxon>Chordata</taxon>
        <taxon>Craniata</taxon>
        <taxon>Vertebrata</taxon>
        <taxon>Euteleostomi</taxon>
        <taxon>Archelosauria</taxon>
        <taxon>Archosauria</taxon>
        <taxon>Dinosauria</taxon>
        <taxon>Saurischia</taxon>
        <taxon>Theropoda</taxon>
        <taxon>Coelurosauria</taxon>
        <taxon>Aves</taxon>
        <taxon>Neognathae</taxon>
        <taxon>Neoaves</taxon>
        <taxon>Telluraves</taxon>
        <taxon>Australaves</taxon>
        <taxon>Passeriformes</taxon>
        <taxon>Sylvioidea</taxon>
        <taxon>Sylviidae</taxon>
        <taxon>Acrocephalinae</taxon>
        <taxon>Acrocephalus</taxon>
    </lineage>
</organism>
<name>A0A7K7Q4S2_ACRAR</name>
<keyword evidence="2" id="KW-1185">Reference proteome</keyword>
<dbReference type="GO" id="GO:0016301">
    <property type="term" value="F:kinase activity"/>
    <property type="evidence" value="ECO:0007669"/>
    <property type="project" value="UniProtKB-KW"/>
</dbReference>
<accession>A0A7K7Q4S2</accession>
<keyword evidence="1" id="KW-0808">Transferase</keyword>
<proteinExistence type="predicted"/>
<gene>
    <name evidence="1" type="primary">Pim1_2</name>
    <name evidence="1" type="ORF">ACRARU_R10951</name>
</gene>
<keyword evidence="1" id="KW-0418">Kinase</keyword>
<reference evidence="1 2" key="1">
    <citation type="submission" date="2019-09" db="EMBL/GenBank/DDBJ databases">
        <title>Bird 10,000 Genomes (B10K) Project - Family phase.</title>
        <authorList>
            <person name="Zhang G."/>
        </authorList>
    </citation>
    <scope>NUCLEOTIDE SEQUENCE [LARGE SCALE GENOMIC DNA]</scope>
    <source>
        <strain evidence="1">OUT-0054</strain>
        <tissue evidence="1">Blood</tissue>
    </source>
</reference>
<evidence type="ECO:0000313" key="1">
    <source>
        <dbReference type="EMBL" id="NWZ74131.1"/>
    </source>
</evidence>
<sequence length="105" mass="11007">SPAGKAQEAVQERYRVGSLLGRGGLGSVCMGTRLSDGASVSGGAREPWRSLSPTDGIVVLPQPKGTSTPLEIVLPHRVFTGCAGVILLLEWAELPNSFLLVLEHS</sequence>
<protein>
    <submittedName>
        <fullName evidence="1">PIM1 kinase</fullName>
    </submittedName>
</protein>
<dbReference type="AlphaFoldDB" id="A0A7K7Q4S2"/>
<dbReference type="EMBL" id="VZST01014794">
    <property type="protein sequence ID" value="NWZ74131.1"/>
    <property type="molecule type" value="Genomic_DNA"/>
</dbReference>
<dbReference type="OrthoDB" id="10252171at2759"/>
<feature type="non-terminal residue" evidence="1">
    <location>
        <position position="105"/>
    </location>
</feature>
<dbReference type="Proteomes" id="UP000549775">
    <property type="component" value="Unassembled WGS sequence"/>
</dbReference>
<evidence type="ECO:0000313" key="2">
    <source>
        <dbReference type="Proteomes" id="UP000549775"/>
    </source>
</evidence>
<dbReference type="Gene3D" id="3.30.200.20">
    <property type="entry name" value="Phosphorylase Kinase, domain 1"/>
    <property type="match status" value="1"/>
</dbReference>
<comment type="caution">
    <text evidence="1">The sequence shown here is derived from an EMBL/GenBank/DDBJ whole genome shotgun (WGS) entry which is preliminary data.</text>
</comment>